<keyword evidence="2" id="KW-1185">Reference proteome</keyword>
<evidence type="ECO:0000313" key="1">
    <source>
        <dbReference type="EMBL" id="TJZ76106.1"/>
    </source>
</evidence>
<dbReference type="Proteomes" id="UP000305109">
    <property type="component" value="Unassembled WGS sequence"/>
</dbReference>
<comment type="caution">
    <text evidence="1">The sequence shown here is derived from an EMBL/GenBank/DDBJ whole genome shotgun (WGS) entry which is preliminary data.</text>
</comment>
<gene>
    <name evidence="1" type="ORF">FCG67_19055</name>
</gene>
<sequence>MGAHIIRRQEALQRGATDHELQRQCRTGVWERLRPGTYAPRRDLDTLDPVAVHRLRAEAALRAASPNAVLSHQSAAAVHGLEMWNTPLRRVHLTRNRTGGGRRTGLRHVHVAELADHETTEINGLRVTALARTVLDLARSLPFEEAVVAGDHALRTTALTAAELGEAVGGLPERSGRRRAHRVVDLLDGRSESVGESRSRVLMVREQLPVPDCQPNLYAQDGAHLGRVDFLFEELGVVGEFDGQVKYGRLVPEGQTPADVLWAEKQREDALRAAGWQVVRWTWQDLATPRVVAGRILDAVERARLSPPPRGRVVRTPKP</sequence>
<dbReference type="RefSeq" id="WP_136911254.1">
    <property type="nucleotide sequence ID" value="NZ_SUMD01000009.1"/>
</dbReference>
<proteinExistence type="predicted"/>
<accession>A0ABY2RJU3</accession>
<evidence type="ECO:0008006" key="3">
    <source>
        <dbReference type="Google" id="ProtNLM"/>
    </source>
</evidence>
<protein>
    <recommendedName>
        <fullName evidence="3">Type IV toxin-antitoxin system AbiEi family antitoxin domain-containing protein</fullName>
    </recommendedName>
</protein>
<reference evidence="1 2" key="1">
    <citation type="submission" date="2019-04" db="EMBL/GenBank/DDBJ databases">
        <title>Rhodococcus oryzae sp. nov., a novel actinomycete isolated from rhizosphere soil of rice (Oryza sativa L.).</title>
        <authorList>
            <person name="Li C."/>
        </authorList>
    </citation>
    <scope>NUCLEOTIDE SEQUENCE [LARGE SCALE GENOMIC DNA]</scope>
    <source>
        <strain evidence="1 2">NEAU-CX67</strain>
    </source>
</reference>
<evidence type="ECO:0000313" key="2">
    <source>
        <dbReference type="Proteomes" id="UP000305109"/>
    </source>
</evidence>
<name>A0ABY2RJU3_9NOCA</name>
<dbReference type="EMBL" id="SUMD01000009">
    <property type="protein sequence ID" value="TJZ76106.1"/>
    <property type="molecule type" value="Genomic_DNA"/>
</dbReference>
<organism evidence="1 2">
    <name type="scientific">Rhodococcus oryzae</name>
    <dbReference type="NCBI Taxonomy" id="2571143"/>
    <lineage>
        <taxon>Bacteria</taxon>
        <taxon>Bacillati</taxon>
        <taxon>Actinomycetota</taxon>
        <taxon>Actinomycetes</taxon>
        <taxon>Mycobacteriales</taxon>
        <taxon>Nocardiaceae</taxon>
        <taxon>Rhodococcus</taxon>
    </lineage>
</organism>